<comment type="pathway">
    <text evidence="5">Cofactor biosynthesis; pyridoxine 5'-phosphate biosynthesis; pyridoxine 5'-phosphate from D-erythrose 4-phosphate: step 2/5.</text>
</comment>
<evidence type="ECO:0000256" key="2">
    <source>
        <dbReference type="ARBA" id="ARBA00023002"/>
    </source>
</evidence>
<dbReference type="UniPathway" id="UPA00244">
    <property type="reaction ID" value="UER00310"/>
</dbReference>
<evidence type="ECO:0000259" key="6">
    <source>
        <dbReference type="Pfam" id="PF00389"/>
    </source>
</evidence>
<dbReference type="Proteomes" id="UP000262073">
    <property type="component" value="Chromosome"/>
</dbReference>
<dbReference type="GO" id="GO:0005829">
    <property type="term" value="C:cytosol"/>
    <property type="evidence" value="ECO:0007669"/>
    <property type="project" value="TreeGrafter"/>
</dbReference>
<feature type="active site" evidence="5">
    <location>
        <position position="237"/>
    </location>
</feature>
<dbReference type="CDD" id="cd12158">
    <property type="entry name" value="ErythrP_dh"/>
    <property type="match status" value="1"/>
</dbReference>
<dbReference type="InterPro" id="IPR038251">
    <property type="entry name" value="PdxB_dimer_sf"/>
</dbReference>
<dbReference type="InterPro" id="IPR024531">
    <property type="entry name" value="Erythronate-4-P_DHase_dimer"/>
</dbReference>
<evidence type="ECO:0000256" key="1">
    <source>
        <dbReference type="ARBA" id="ARBA00022490"/>
    </source>
</evidence>
<dbReference type="Pfam" id="PF02826">
    <property type="entry name" value="2-Hacid_dh_C"/>
    <property type="match status" value="1"/>
</dbReference>
<reference evidence="9 10" key="1">
    <citation type="submission" date="2018-08" db="EMBL/GenBank/DDBJ databases">
        <title>Salinimonas sediminis sp. nov., a piezophilic bacterium isolated from a deep-sea sediment sample from the New Britain Trench.</title>
        <authorList>
            <person name="Cao J."/>
        </authorList>
    </citation>
    <scope>NUCLEOTIDE SEQUENCE [LARGE SCALE GENOMIC DNA]</scope>
    <source>
        <strain evidence="9 10">N102</strain>
    </source>
</reference>
<keyword evidence="10" id="KW-1185">Reference proteome</keyword>
<evidence type="ECO:0000313" key="10">
    <source>
        <dbReference type="Proteomes" id="UP000262073"/>
    </source>
</evidence>
<dbReference type="GO" id="GO:0051287">
    <property type="term" value="F:NAD binding"/>
    <property type="evidence" value="ECO:0007669"/>
    <property type="project" value="InterPro"/>
</dbReference>
<feature type="domain" description="Erythronate-4-phosphate dehydrogenase dimerisation" evidence="8">
    <location>
        <begin position="310"/>
        <end position="365"/>
    </location>
</feature>
<gene>
    <name evidence="5" type="primary">pdxB</name>
    <name evidence="9" type="ORF">D0Y50_12310</name>
</gene>
<feature type="binding site" evidence="5">
    <location>
        <position position="147"/>
    </location>
    <ligand>
        <name>NAD(+)</name>
        <dbReference type="ChEBI" id="CHEBI:57540"/>
    </ligand>
</feature>
<sequence>MKILYENSIPHGADYFSQLGSAQAFATGSLSATDLQDCDYLAVRSTTVVNETLLSQAPRLKMVATATAGTNHMDIEYLNQRGFAWQDAGGCNAVAVAEYVVSVLLNSYLHRQLDLSRITVGIIGAGHVGTALSRLLHALNISYVLNDPLRQQAGDSRAFVDVDEALQCDVVSLHVPFTRSGSHATENLLNAGNLALLGEDQLLINACRGEVIEETALIQRLQQPDAPTVVLDVYMHEPAINPQVVDNIWLSTGHIAGHSIEGKLRGTQMVYDAFCAHANRPSELELEDFLAAPLPIDFTPEDPSVEALSYSQLSRLLLSIYDVREDDGLFRQMMAKSNQFAEFRKAYRVRREFNAYTLRLSGMVSEGILRQLTGLGFILETI</sequence>
<dbReference type="Pfam" id="PF11890">
    <property type="entry name" value="DUF3410"/>
    <property type="match status" value="1"/>
</dbReference>
<dbReference type="Pfam" id="PF00389">
    <property type="entry name" value="2-Hacid_dh"/>
    <property type="match status" value="1"/>
</dbReference>
<dbReference type="AlphaFoldDB" id="A0A346NNF7"/>
<dbReference type="InterPro" id="IPR006140">
    <property type="entry name" value="D-isomer_DH_NAD-bd"/>
</dbReference>
<accession>A0A346NNF7</accession>
<dbReference type="Gene3D" id="3.30.1370.170">
    <property type="match status" value="1"/>
</dbReference>
<dbReference type="PANTHER" id="PTHR10996">
    <property type="entry name" value="2-HYDROXYACID DEHYDROGENASE-RELATED"/>
    <property type="match status" value="1"/>
</dbReference>
<dbReference type="Gene3D" id="3.40.50.720">
    <property type="entry name" value="NAD(P)-binding Rossmann-like Domain"/>
    <property type="match status" value="2"/>
</dbReference>
<name>A0A346NNF7_9ALTE</name>
<feature type="domain" description="D-isomer specific 2-hydroxyacid dehydrogenase NAD-binding" evidence="7">
    <location>
        <begin position="112"/>
        <end position="243"/>
    </location>
</feature>
<dbReference type="PANTHER" id="PTHR10996:SF178">
    <property type="entry name" value="2-HYDROXYACID DEHYDROGENASE YGL185C-RELATED"/>
    <property type="match status" value="1"/>
</dbReference>
<dbReference type="GO" id="GO:0030267">
    <property type="term" value="F:glyoxylate reductase (NADPH) activity"/>
    <property type="evidence" value="ECO:0007669"/>
    <property type="project" value="TreeGrafter"/>
</dbReference>
<dbReference type="GO" id="GO:0016618">
    <property type="term" value="F:hydroxypyruvate reductase [NAD(P)H] activity"/>
    <property type="evidence" value="ECO:0007669"/>
    <property type="project" value="TreeGrafter"/>
</dbReference>
<evidence type="ECO:0000259" key="7">
    <source>
        <dbReference type="Pfam" id="PF02826"/>
    </source>
</evidence>
<evidence type="ECO:0000313" key="9">
    <source>
        <dbReference type="EMBL" id="AXR07064.1"/>
    </source>
</evidence>
<dbReference type="EMBL" id="CP031769">
    <property type="protein sequence ID" value="AXR07064.1"/>
    <property type="molecule type" value="Genomic_DNA"/>
</dbReference>
<dbReference type="EC" id="1.1.1.290" evidence="5"/>
<evidence type="ECO:0000259" key="8">
    <source>
        <dbReference type="Pfam" id="PF11890"/>
    </source>
</evidence>
<dbReference type="InterPro" id="IPR050223">
    <property type="entry name" value="D-isomer_2-hydroxyacid_DH"/>
</dbReference>
<dbReference type="GO" id="GO:0008615">
    <property type="term" value="P:pyridoxine biosynthetic process"/>
    <property type="evidence" value="ECO:0007669"/>
    <property type="project" value="UniProtKB-UniRule"/>
</dbReference>
<feature type="active site" description="Proton donor" evidence="5">
    <location>
        <position position="254"/>
    </location>
</feature>
<evidence type="ECO:0000256" key="3">
    <source>
        <dbReference type="ARBA" id="ARBA00023027"/>
    </source>
</evidence>
<feature type="binding site" evidence="5">
    <location>
        <position position="232"/>
    </location>
    <ligand>
        <name>NAD(+)</name>
        <dbReference type="ChEBI" id="CHEBI:57540"/>
    </ligand>
</feature>
<evidence type="ECO:0000256" key="5">
    <source>
        <dbReference type="HAMAP-Rule" id="MF_01825"/>
    </source>
</evidence>
<dbReference type="KEGG" id="salm:D0Y50_12310"/>
<feature type="binding site" evidence="5">
    <location>
        <position position="257"/>
    </location>
    <ligand>
        <name>NAD(+)</name>
        <dbReference type="ChEBI" id="CHEBI:57540"/>
    </ligand>
</feature>
<comment type="catalytic activity">
    <reaction evidence="5">
        <text>4-phospho-D-erythronate + NAD(+) = (R)-3-hydroxy-2-oxo-4-phosphooxybutanoate + NADH + H(+)</text>
        <dbReference type="Rhea" id="RHEA:18829"/>
        <dbReference type="ChEBI" id="CHEBI:15378"/>
        <dbReference type="ChEBI" id="CHEBI:57540"/>
        <dbReference type="ChEBI" id="CHEBI:57945"/>
        <dbReference type="ChEBI" id="CHEBI:58538"/>
        <dbReference type="ChEBI" id="CHEBI:58766"/>
        <dbReference type="EC" id="1.1.1.290"/>
    </reaction>
</comment>
<keyword evidence="3 5" id="KW-0520">NAD</keyword>
<comment type="caution">
    <text evidence="5">Lacks conserved residue(s) required for the propagation of feature annotation.</text>
</comment>
<comment type="subunit">
    <text evidence="5">Homodimer.</text>
</comment>
<evidence type="ECO:0000256" key="4">
    <source>
        <dbReference type="ARBA" id="ARBA00023096"/>
    </source>
</evidence>
<feature type="active site" evidence="5">
    <location>
        <position position="208"/>
    </location>
</feature>
<protein>
    <recommendedName>
        <fullName evidence="5">Erythronate-4-phosphate dehydrogenase</fullName>
        <ecNumber evidence="5">1.1.1.290</ecNumber>
    </recommendedName>
</protein>
<organism evidence="9 10">
    <name type="scientific">Salinimonas sediminis</name>
    <dbReference type="NCBI Taxonomy" id="2303538"/>
    <lineage>
        <taxon>Bacteria</taxon>
        <taxon>Pseudomonadati</taxon>
        <taxon>Pseudomonadota</taxon>
        <taxon>Gammaproteobacteria</taxon>
        <taxon>Alteromonadales</taxon>
        <taxon>Alteromonadaceae</taxon>
        <taxon>Alteromonas/Salinimonas group</taxon>
        <taxon>Salinimonas</taxon>
    </lineage>
</organism>
<dbReference type="HAMAP" id="MF_01825">
    <property type="entry name" value="PdxB"/>
    <property type="match status" value="1"/>
</dbReference>
<keyword evidence="2 5" id="KW-0560">Oxidoreductase</keyword>
<keyword evidence="1 5" id="KW-0963">Cytoplasm</keyword>
<dbReference type="SUPFAM" id="SSF52283">
    <property type="entry name" value="Formate/glycerate dehydrogenase catalytic domain-like"/>
    <property type="match status" value="1"/>
</dbReference>
<feature type="domain" description="D-isomer specific 2-hydroxyacid dehydrogenase catalytic" evidence="6">
    <location>
        <begin position="32"/>
        <end position="257"/>
    </location>
</feature>
<dbReference type="InterPro" id="IPR020921">
    <property type="entry name" value="Erythronate-4-P_DHase"/>
</dbReference>
<dbReference type="SUPFAM" id="SSF51735">
    <property type="entry name" value="NAD(P)-binding Rossmann-fold domains"/>
    <property type="match status" value="1"/>
</dbReference>
<keyword evidence="4 5" id="KW-0664">Pyridoxine biosynthesis</keyword>
<comment type="function">
    <text evidence="5">Catalyzes the oxidation of erythronate-4-phosphate to 3-hydroxy-2-oxo-4-phosphonooxybutanoate.</text>
</comment>
<dbReference type="InterPro" id="IPR006139">
    <property type="entry name" value="D-isomer_2_OHA_DH_cat_dom"/>
</dbReference>
<comment type="subcellular location">
    <subcellularLocation>
        <location evidence="5">Cytoplasm</location>
    </subcellularLocation>
</comment>
<proteinExistence type="inferred from homology"/>
<dbReference type="GO" id="GO:0046983">
    <property type="term" value="F:protein dimerization activity"/>
    <property type="evidence" value="ECO:0007669"/>
    <property type="project" value="InterPro"/>
</dbReference>
<feature type="binding site" evidence="5">
    <location>
        <position position="45"/>
    </location>
    <ligand>
        <name>substrate</name>
    </ligand>
</feature>
<dbReference type="InterPro" id="IPR036291">
    <property type="entry name" value="NAD(P)-bd_dom_sf"/>
</dbReference>
<dbReference type="OrthoDB" id="9770208at2"/>
<feature type="binding site" evidence="5">
    <location>
        <position position="67"/>
    </location>
    <ligand>
        <name>substrate</name>
    </ligand>
</feature>
<comment type="similarity">
    <text evidence="5">Belongs to the D-isomer specific 2-hydroxyacid dehydrogenase family. PdxB subfamily.</text>
</comment>
<dbReference type="GO" id="GO:0033711">
    <property type="term" value="F:4-phosphoerythronate dehydrogenase activity"/>
    <property type="evidence" value="ECO:0007669"/>
    <property type="project" value="UniProtKB-EC"/>
</dbReference>